<dbReference type="InterPro" id="IPR045600">
    <property type="entry name" value="RelA/SpoT_AH_RIS"/>
</dbReference>
<dbReference type="RefSeq" id="WP_266057485.1">
    <property type="nucleotide sequence ID" value="NZ_JAPFQN010000007.1"/>
</dbReference>
<protein>
    <submittedName>
        <fullName evidence="5">Bifunctional (P)ppGpp synthetase/guanosine-3',5'-bis(Diphosphate) 3'-pyrophosphohydrolase</fullName>
    </submittedName>
</protein>
<dbReference type="PROSITE" id="PS51880">
    <property type="entry name" value="TGS"/>
    <property type="match status" value="1"/>
</dbReference>
<dbReference type="SUPFAM" id="SSF55021">
    <property type="entry name" value="ACT-like"/>
    <property type="match status" value="1"/>
</dbReference>
<dbReference type="Pfam" id="PF19296">
    <property type="entry name" value="RelA_AH_RIS"/>
    <property type="match status" value="1"/>
</dbReference>
<comment type="caution">
    <text evidence="5">The sequence shown here is derived from an EMBL/GenBank/DDBJ whole genome shotgun (WGS) entry which is preliminary data.</text>
</comment>
<dbReference type="Gene3D" id="1.10.3210.10">
    <property type="entry name" value="Hypothetical protein af1432"/>
    <property type="match status" value="1"/>
</dbReference>
<dbReference type="InterPro" id="IPR033655">
    <property type="entry name" value="TGS_RelA/SpoT"/>
</dbReference>
<dbReference type="CDD" id="cd00077">
    <property type="entry name" value="HDc"/>
    <property type="match status" value="1"/>
</dbReference>
<feature type="domain" description="HD" evidence="3">
    <location>
        <begin position="59"/>
        <end position="158"/>
    </location>
</feature>
<organism evidence="5 6">
    <name type="scientific">Mangrovivirga halotolerans</name>
    <dbReference type="NCBI Taxonomy" id="2993936"/>
    <lineage>
        <taxon>Bacteria</taxon>
        <taxon>Pseudomonadati</taxon>
        <taxon>Bacteroidota</taxon>
        <taxon>Cytophagia</taxon>
        <taxon>Cytophagales</taxon>
        <taxon>Mangrovivirgaceae</taxon>
        <taxon>Mangrovivirga</taxon>
    </lineage>
</organism>
<dbReference type="PROSITE" id="PS51831">
    <property type="entry name" value="HD"/>
    <property type="match status" value="1"/>
</dbReference>
<dbReference type="Pfam" id="PF04607">
    <property type="entry name" value="RelA_SpoT"/>
    <property type="match status" value="1"/>
</dbReference>
<comment type="function">
    <text evidence="2">In eubacteria ppGpp (guanosine 3'-diphosphate 5'-diphosphate) is a mediator of the stringent response that coordinates a variety of cellular activities in response to changes in nutritional abundance.</text>
</comment>
<keyword evidence="6" id="KW-1185">Reference proteome</keyword>
<gene>
    <name evidence="5" type="ORF">OO013_13735</name>
</gene>
<accession>A0ABT3RUB0</accession>
<dbReference type="Proteomes" id="UP001209885">
    <property type="component" value="Unassembled WGS sequence"/>
</dbReference>
<dbReference type="Pfam" id="PF02824">
    <property type="entry name" value="TGS"/>
    <property type="match status" value="1"/>
</dbReference>
<evidence type="ECO:0000313" key="5">
    <source>
        <dbReference type="EMBL" id="MCX2744939.1"/>
    </source>
</evidence>
<dbReference type="PANTHER" id="PTHR21262:SF31">
    <property type="entry name" value="GTP PYROPHOSPHOKINASE"/>
    <property type="match status" value="1"/>
</dbReference>
<dbReference type="InterPro" id="IPR012675">
    <property type="entry name" value="Beta-grasp_dom_sf"/>
</dbReference>
<dbReference type="InterPro" id="IPR002912">
    <property type="entry name" value="ACT_dom"/>
</dbReference>
<dbReference type="CDD" id="cd05399">
    <property type="entry name" value="NT_Rel-Spo_like"/>
    <property type="match status" value="1"/>
</dbReference>
<evidence type="ECO:0000259" key="3">
    <source>
        <dbReference type="PROSITE" id="PS51831"/>
    </source>
</evidence>
<dbReference type="InterPro" id="IPR045865">
    <property type="entry name" value="ACT-like_dom_sf"/>
</dbReference>
<dbReference type="Pfam" id="PF13328">
    <property type="entry name" value="HD_4"/>
    <property type="match status" value="1"/>
</dbReference>
<dbReference type="SUPFAM" id="SSF81301">
    <property type="entry name" value="Nucleotidyltransferase"/>
    <property type="match status" value="1"/>
</dbReference>
<dbReference type="InterPro" id="IPR003607">
    <property type="entry name" value="HD/PDEase_dom"/>
</dbReference>
<dbReference type="InterPro" id="IPR006674">
    <property type="entry name" value="HD_domain"/>
</dbReference>
<dbReference type="NCBIfam" id="TIGR00691">
    <property type="entry name" value="spoT_relA"/>
    <property type="match status" value="1"/>
</dbReference>
<evidence type="ECO:0000313" key="6">
    <source>
        <dbReference type="Proteomes" id="UP001209885"/>
    </source>
</evidence>
<dbReference type="SMART" id="SM00954">
    <property type="entry name" value="RelA_SpoT"/>
    <property type="match status" value="1"/>
</dbReference>
<proteinExistence type="inferred from homology"/>
<comment type="similarity">
    <text evidence="2">Belongs to the relA/spoT family.</text>
</comment>
<dbReference type="InterPro" id="IPR012676">
    <property type="entry name" value="TGS-like"/>
</dbReference>
<dbReference type="Gene3D" id="3.10.20.30">
    <property type="match status" value="1"/>
</dbReference>
<evidence type="ECO:0000259" key="4">
    <source>
        <dbReference type="PROSITE" id="PS51880"/>
    </source>
</evidence>
<dbReference type="InterPro" id="IPR004811">
    <property type="entry name" value="RelA/Spo_fam"/>
</dbReference>
<name>A0ABT3RUB0_9BACT</name>
<dbReference type="Gene3D" id="3.30.460.10">
    <property type="entry name" value="Beta Polymerase, domain 2"/>
    <property type="match status" value="1"/>
</dbReference>
<sequence>MAGVVAVEEENKEIINKYRRLLRAAKPFLKNNDAKIIRKAFNLSAEAHKDMRRKSGEPYIFHPLEVAHICVREIGLGTTSIVAALLHDVVEDTDIELDEIENEFGSKVAQIIDGLTKISGVFEYGTSQQAENFRKMLLTLSEDVRVILIKLADRLHNMRTLESMPRNKQLKIASETIYLYAPLAHRLGLYAIKSELEDLFLKYTEPEVYNEIVTKLKAEKPIRDRFIRRFTHPIKLELEKHGYEFEVKGRTKSVHSIWSKMNKQNIPFEEVYDVFAIRIILDTDQEQEKPACWQAYSIVTDFYKPNPDRLRDWISTPKANGYESLHTTVMSKGGQWVEVQIRSRRMDDIAEKGYAAHWKYKESKNINPEVGLEAWIARVREVLEAGDTTQAIEFVDDFRYNLFNKEVFVFTPKGDLKSLPNGATTLDFAFEIHTEVGKKCIGAKINQKLVSIDHVLKNGDQVEILTSNKQKPSEDWLRFVVTSKSKASIKDFLKEEKKAAAADGKEILQRKLKRNKIEFNSSVVDKLRDRFNERTVLDMYYKIGKGIIDVKGIKSILYKKDETEQVTPHKPRVKLDDPKKFASELKRVTEEDRDILLIGEDMDKVDYTLAKCCNPIPGDDVFGFITVSDGIKIHRTSCPNAVELLSNYGYRVIKAKWKSQKETAALAGLQITGTDRIGLVNDVTKIISSELQVNMRSVQIGTDKGIFNGNIKLYVDSKFHLKNLIDKLRSVDGVESVTRYNPKE</sequence>
<evidence type="ECO:0000256" key="1">
    <source>
        <dbReference type="ARBA" id="ARBA00025704"/>
    </source>
</evidence>
<dbReference type="InterPro" id="IPR007685">
    <property type="entry name" value="RelA_SpoT"/>
</dbReference>
<feature type="domain" description="TGS" evidence="4">
    <location>
        <begin position="405"/>
        <end position="466"/>
    </location>
</feature>
<dbReference type="CDD" id="cd04876">
    <property type="entry name" value="ACT_RelA-SpoT"/>
    <property type="match status" value="1"/>
</dbReference>
<dbReference type="CDD" id="cd01668">
    <property type="entry name" value="TGS_RSH"/>
    <property type="match status" value="1"/>
</dbReference>
<dbReference type="Pfam" id="PF13291">
    <property type="entry name" value="ACT_4"/>
    <property type="match status" value="1"/>
</dbReference>
<dbReference type="SUPFAM" id="SSF109604">
    <property type="entry name" value="HD-domain/PDEase-like"/>
    <property type="match status" value="1"/>
</dbReference>
<evidence type="ECO:0000256" key="2">
    <source>
        <dbReference type="RuleBase" id="RU003847"/>
    </source>
</evidence>
<comment type="pathway">
    <text evidence="1">Purine metabolism.</text>
</comment>
<reference evidence="5 6" key="1">
    <citation type="submission" date="2022-11" db="EMBL/GenBank/DDBJ databases">
        <title>The characterization of three novel Bacteroidetes species and genomic analysis of their roles in tidal elemental geochemical cycles.</title>
        <authorList>
            <person name="Ma K."/>
        </authorList>
    </citation>
    <scope>NUCLEOTIDE SEQUENCE [LARGE SCALE GENOMIC DNA]</scope>
    <source>
        <strain evidence="5 6">M17</strain>
    </source>
</reference>
<dbReference type="PANTHER" id="PTHR21262">
    <property type="entry name" value="GUANOSINE-3',5'-BIS DIPHOSPHATE 3'-PYROPHOSPHOHYDROLASE"/>
    <property type="match status" value="1"/>
</dbReference>
<dbReference type="InterPro" id="IPR004095">
    <property type="entry name" value="TGS"/>
</dbReference>
<dbReference type="SUPFAM" id="SSF81271">
    <property type="entry name" value="TGS-like"/>
    <property type="match status" value="1"/>
</dbReference>
<dbReference type="InterPro" id="IPR043519">
    <property type="entry name" value="NT_sf"/>
</dbReference>
<dbReference type="EMBL" id="JAPFQN010000007">
    <property type="protein sequence ID" value="MCX2744939.1"/>
    <property type="molecule type" value="Genomic_DNA"/>
</dbReference>
<dbReference type="Gene3D" id="3.30.70.260">
    <property type="match status" value="1"/>
</dbReference>
<dbReference type="SMART" id="SM00471">
    <property type="entry name" value="HDc"/>
    <property type="match status" value="1"/>
</dbReference>